<comment type="caution">
    <text evidence="3">The sequence shown here is derived from an EMBL/GenBank/DDBJ whole genome shotgun (WGS) entry which is preliminary data.</text>
</comment>
<feature type="compositionally biased region" description="Basic residues" evidence="1">
    <location>
        <begin position="77"/>
        <end position="88"/>
    </location>
</feature>
<dbReference type="PROSITE" id="PS50181">
    <property type="entry name" value="FBOX"/>
    <property type="match status" value="1"/>
</dbReference>
<evidence type="ECO:0000313" key="4">
    <source>
        <dbReference type="Proteomes" id="UP000444721"/>
    </source>
</evidence>
<sequence>MLPITANATTTITSTTPLNVIISNHHVALRSESREVPPNHRRRHQHHRNDSSKHSESSSSSFRGGVHDATNSNVHPNIRKHRKQHSLHTPKTSSSQKKNTTSDSTRVLDDYSEHFSLISKTCNQVVPIREMIRLHSNASFMTLSKDSNLTLYSKEISKIYTLSDLPGELVIQILMFLTSHESASILLTCSSICENLLKENGFYKLLYIQWISRDLLQCKNHLEQRQVYNHTKCKYDCRQTYFNALGVSQWKQVIQKKEMELRKHLNRKGSSIHWKKIFHGYYLRSQYEKIRFKLASISKLCYNNPNALVLVSKLFQYLKTTLQNLPSDTERDYVIKRNYGKQIKRNHTLVHQCFYLLGNFSDLKTRKEELDRFIPFLNYFLYSSRNVVENPLTVKNSWNLTAFHYAIRVGSNYLLRELSTTFFGNLKACTLLRLTEEPQKAPILYHLVKYNIYPIVFQEWIRINLCKPELFLSKAREGSKSILHYMMLHGMTHPRTVIGYLSLIKEVFSPSQITQLLNEKDQNGETPFGYAIATISEKFSTQSNFEFDFGKIFGILNYLTVDLHYSPSQQELDRWNQCLDFYRMTHVHSRASQVLSKYRIDRDSIQLRRLMQKND</sequence>
<accession>A0A6A5C6A4</accession>
<dbReference type="AlphaFoldDB" id="A0A6A5C6A4"/>
<dbReference type="InterPro" id="IPR001810">
    <property type="entry name" value="F-box_dom"/>
</dbReference>
<dbReference type="RefSeq" id="XP_044565718.1">
    <property type="nucleotide sequence ID" value="XM_044703351.1"/>
</dbReference>
<dbReference type="VEuPathDB" id="AmoebaDB:NF0051390"/>
<evidence type="ECO:0000259" key="2">
    <source>
        <dbReference type="PROSITE" id="PS50181"/>
    </source>
</evidence>
<proteinExistence type="predicted"/>
<name>A0A6A5C6A4_NAEFO</name>
<dbReference type="Proteomes" id="UP000444721">
    <property type="component" value="Unassembled WGS sequence"/>
</dbReference>
<gene>
    <name evidence="3" type="ORF">FDP41_012793</name>
</gene>
<feature type="domain" description="F-box" evidence="2">
    <location>
        <begin position="159"/>
        <end position="206"/>
    </location>
</feature>
<evidence type="ECO:0000256" key="1">
    <source>
        <dbReference type="SAM" id="MobiDB-lite"/>
    </source>
</evidence>
<protein>
    <recommendedName>
        <fullName evidence="2">F-box domain-containing protein</fullName>
    </recommendedName>
</protein>
<dbReference type="OrthoDB" id="10385159at2759"/>
<evidence type="ECO:0000313" key="3">
    <source>
        <dbReference type="EMBL" id="KAF0981005.1"/>
    </source>
</evidence>
<organism evidence="3 4">
    <name type="scientific">Naegleria fowleri</name>
    <name type="common">Brain eating amoeba</name>
    <dbReference type="NCBI Taxonomy" id="5763"/>
    <lineage>
        <taxon>Eukaryota</taxon>
        <taxon>Discoba</taxon>
        <taxon>Heterolobosea</taxon>
        <taxon>Tetramitia</taxon>
        <taxon>Eutetramitia</taxon>
        <taxon>Vahlkampfiidae</taxon>
        <taxon>Naegleria</taxon>
    </lineage>
</organism>
<dbReference type="VEuPathDB" id="AmoebaDB:NfTy_080360"/>
<keyword evidence="4" id="KW-1185">Reference proteome</keyword>
<dbReference type="OMA" id="EWIRINL"/>
<dbReference type="EMBL" id="VFQX01000016">
    <property type="protein sequence ID" value="KAF0981005.1"/>
    <property type="molecule type" value="Genomic_DNA"/>
</dbReference>
<feature type="compositionally biased region" description="Low complexity" evidence="1">
    <location>
        <begin position="89"/>
        <end position="104"/>
    </location>
</feature>
<feature type="region of interest" description="Disordered" evidence="1">
    <location>
        <begin position="31"/>
        <end position="104"/>
    </location>
</feature>
<dbReference type="GeneID" id="68120008"/>
<reference evidence="3 4" key="1">
    <citation type="journal article" date="2019" name="Sci. Rep.">
        <title>Nanopore sequencing improves the draft genome of the human pathogenic amoeba Naegleria fowleri.</title>
        <authorList>
            <person name="Liechti N."/>
            <person name="Schurch N."/>
            <person name="Bruggmann R."/>
            <person name="Wittwer M."/>
        </authorList>
    </citation>
    <scope>NUCLEOTIDE SEQUENCE [LARGE SCALE GENOMIC DNA]</scope>
    <source>
        <strain evidence="3 4">ATCC 30894</strain>
    </source>
</reference>
<dbReference type="VEuPathDB" id="AmoebaDB:FDP41_012793"/>